<sequence>MSVFRFGRALVRSIFRNVDAVKEASAKVVPVSRHAYTTTLVRSGCNFPTQATGRNPVSAFSQALFQEFITARGGLVTSTASIFKGAASMRMMRQGNGRGPMFAFLGLVCTNIKIYKISMMRLNSMQGVVKTPEEEKESNTLKALASDISEGLKHVKRSGSNEKRAAYKALKSLAFGDNIKKSRAKKSLGKLVGLNEKSISKAIKTREEILKGEGESWLYVKRKTRRDALPEEDVEKIYCFWASSASRPTGDKSDFVKNRVGKKQYLTHPKHVLETSQTEAFQEFAKLHPEVKVAQRKFEMLKPYFVKQARERDRKSCLCRKHVETKILFDACMKFRKGVVKTTGNESEESPIFKTLTEAADATLCSKEDGIEHHKIECLERDCNRCSVEKIKLLPEESSNEGSVCWSRKAKINSAKDMYAYLVANFTEPAATSYAARRTATQLTRRVFFYVPAKGEGAVSRNRDGRKFKEAKGIRKWHCVKTLPQQEKVLVRHRTCYCVSCIVKDEDSCTNKAWLDEWKEVTIPRDGSVAITRQATEQPALEHDTASHMADLAACGSTVAIEAEGDRMYDFYLLKVTSAGVEELEHDYTDDYHNTALRGESVLKGHFYLRDNIHDMTFTLNEKRIAVVYAATVRHICGDLPTKKRGKKLIYKLPLKENEAILAIL</sequence>
<reference evidence="1 2" key="1">
    <citation type="journal article" date="2007" name="Science">
        <title>Sea anemone genome reveals ancestral eumetazoan gene repertoire and genomic organization.</title>
        <authorList>
            <person name="Putnam N.H."/>
            <person name="Srivastava M."/>
            <person name="Hellsten U."/>
            <person name="Dirks B."/>
            <person name="Chapman J."/>
            <person name="Salamov A."/>
            <person name="Terry A."/>
            <person name="Shapiro H."/>
            <person name="Lindquist E."/>
            <person name="Kapitonov V.V."/>
            <person name="Jurka J."/>
            <person name="Genikhovich G."/>
            <person name="Grigoriev I.V."/>
            <person name="Lucas S.M."/>
            <person name="Steele R.E."/>
            <person name="Finnerty J.R."/>
            <person name="Technau U."/>
            <person name="Martindale M.Q."/>
            <person name="Rokhsar D.S."/>
        </authorList>
    </citation>
    <scope>NUCLEOTIDE SEQUENCE [LARGE SCALE GENOMIC DNA]</scope>
    <source>
        <strain evidence="2">CH2 X CH6</strain>
    </source>
</reference>
<evidence type="ECO:0000313" key="2">
    <source>
        <dbReference type="Proteomes" id="UP000001593"/>
    </source>
</evidence>
<accession>A7RMS7</accession>
<dbReference type="Proteomes" id="UP000001593">
    <property type="component" value="Unassembled WGS sequence"/>
</dbReference>
<dbReference type="InParanoid" id="A7RMS7"/>
<gene>
    <name evidence="1" type="ORF">NEMVEDRAFT_v1g239440</name>
</gene>
<dbReference type="HOGENOM" id="CLU_412943_0_0_1"/>
<dbReference type="EMBL" id="DS469521">
    <property type="protein sequence ID" value="EDO47149.1"/>
    <property type="molecule type" value="Genomic_DNA"/>
</dbReference>
<dbReference type="AlphaFoldDB" id="A7RMS7"/>
<keyword evidence="2" id="KW-1185">Reference proteome</keyword>
<dbReference type="PANTHER" id="PTHR46601:SF1">
    <property type="entry name" value="ADF-H DOMAIN-CONTAINING PROTEIN"/>
    <property type="match status" value="1"/>
</dbReference>
<protein>
    <submittedName>
        <fullName evidence="1">Uncharacterized protein</fullName>
    </submittedName>
</protein>
<proteinExistence type="predicted"/>
<evidence type="ECO:0000313" key="1">
    <source>
        <dbReference type="EMBL" id="EDO47149.1"/>
    </source>
</evidence>
<dbReference type="PANTHER" id="PTHR46601">
    <property type="entry name" value="ULP_PROTEASE DOMAIN-CONTAINING PROTEIN"/>
    <property type="match status" value="1"/>
</dbReference>
<organism evidence="1 2">
    <name type="scientific">Nematostella vectensis</name>
    <name type="common">Starlet sea anemone</name>
    <dbReference type="NCBI Taxonomy" id="45351"/>
    <lineage>
        <taxon>Eukaryota</taxon>
        <taxon>Metazoa</taxon>
        <taxon>Cnidaria</taxon>
        <taxon>Anthozoa</taxon>
        <taxon>Hexacorallia</taxon>
        <taxon>Actiniaria</taxon>
        <taxon>Edwardsiidae</taxon>
        <taxon>Nematostella</taxon>
    </lineage>
</organism>
<name>A7RMS7_NEMVE</name>